<dbReference type="HOGENOM" id="CLU_055262_0_0_3"/>
<dbReference type="eggNOG" id="COG3751">
    <property type="taxonomic scope" value="Bacteria"/>
</dbReference>
<dbReference type="KEGG" id="cyp:PCC8801_0284"/>
<dbReference type="Proteomes" id="UP000008204">
    <property type="component" value="Chromosome"/>
</dbReference>
<evidence type="ECO:0000313" key="1">
    <source>
        <dbReference type="EMBL" id="ACK64384.1"/>
    </source>
</evidence>
<dbReference type="OrthoDB" id="486596at2"/>
<protein>
    <submittedName>
        <fullName evidence="1">Uncharacterized protein</fullName>
    </submittedName>
</protein>
<dbReference type="RefSeq" id="WP_012593661.1">
    <property type="nucleotide sequence ID" value="NC_011726.1"/>
</dbReference>
<dbReference type="AlphaFoldDB" id="B7K364"/>
<reference evidence="2" key="1">
    <citation type="journal article" date="2011" name="MBio">
        <title>Novel metabolic attributes of the genus Cyanothece, comprising a group of unicellular nitrogen-fixing Cyanobacteria.</title>
        <authorList>
            <person name="Bandyopadhyay A."/>
            <person name="Elvitigala T."/>
            <person name="Welsh E."/>
            <person name="Stockel J."/>
            <person name="Liberton M."/>
            <person name="Min H."/>
            <person name="Sherman L.A."/>
            <person name="Pakrasi H.B."/>
        </authorList>
    </citation>
    <scope>NUCLEOTIDE SEQUENCE [LARGE SCALE GENOMIC DNA]</scope>
    <source>
        <strain evidence="2">PCC 8801</strain>
    </source>
</reference>
<proteinExistence type="predicted"/>
<sequence>MTVSIADYLKVVTADMSLALVSANALSKIETLAKNLPPLAIAAFECRLQPDNSRVDFSVSLPFMTINPPTLWLSHPVWQSIQKLSQEWVVSSYDLRGIIDRNWLEFDLTDSCGSILVPCLAFSLNQTTFNDPQLWRKVTQFLFNIQNHSHPQPLQKKLNHCLKCLPENARISHIGAMLSRPTKPIRLVVTGIAPKEITNYLNQVGWTDNNQELSLLIETLATAVDSISLAFDVEEEIAPTIGLECYFNRSAFNEKEWKSFLDNYLIPYDLCTRQKRSALLEWIGISDRFTHPQLWPHNLTFLDFLLGNRYHVFFNRTINHIKLVYQPGEPLLAKAYLFFQYFHIKINNHEL</sequence>
<keyword evidence="2" id="KW-1185">Reference proteome</keyword>
<organism evidence="1 2">
    <name type="scientific">Rippkaea orientalis (strain PCC 8801 / RF-1)</name>
    <name type="common">Cyanothece sp. (strain PCC 8801)</name>
    <dbReference type="NCBI Taxonomy" id="41431"/>
    <lineage>
        <taxon>Bacteria</taxon>
        <taxon>Bacillati</taxon>
        <taxon>Cyanobacteriota</taxon>
        <taxon>Cyanophyceae</taxon>
        <taxon>Oscillatoriophycideae</taxon>
        <taxon>Chroococcales</taxon>
        <taxon>Aphanothecaceae</taxon>
        <taxon>Rippkaea</taxon>
        <taxon>Rippkaea orientalis</taxon>
    </lineage>
</organism>
<accession>B7K364</accession>
<evidence type="ECO:0000313" key="2">
    <source>
        <dbReference type="Proteomes" id="UP000008204"/>
    </source>
</evidence>
<name>B7K364_RIPO1</name>
<dbReference type="STRING" id="41431.PCC8801_0284"/>
<gene>
    <name evidence="1" type="ordered locus">PCC8801_0284</name>
</gene>
<dbReference type="EMBL" id="CP001287">
    <property type="protein sequence ID" value="ACK64384.1"/>
    <property type="molecule type" value="Genomic_DNA"/>
</dbReference>